<dbReference type="AlphaFoldDB" id="A0A7U7EL43"/>
<keyword evidence="4" id="KW-1185">Reference proteome</keyword>
<keyword evidence="1" id="KW-0732">Signal</keyword>
<comment type="caution">
    <text evidence="3">The sequence shown here is derived from an EMBL/GenBank/DDBJ whole genome shotgun (WGS) entry which is preliminary data.</text>
</comment>
<name>A0A7U7EL43_9GAMM</name>
<organism evidence="3 4">
    <name type="scientific">Zestomonas carbonaria</name>
    <dbReference type="NCBI Taxonomy" id="2762745"/>
    <lineage>
        <taxon>Bacteria</taxon>
        <taxon>Pseudomonadati</taxon>
        <taxon>Pseudomonadota</taxon>
        <taxon>Gammaproteobacteria</taxon>
        <taxon>Pseudomonadales</taxon>
        <taxon>Pseudomonadaceae</taxon>
        <taxon>Zestomonas</taxon>
    </lineage>
</organism>
<evidence type="ECO:0000256" key="1">
    <source>
        <dbReference type="SAM" id="SignalP"/>
    </source>
</evidence>
<dbReference type="RefSeq" id="WP_187670369.1">
    <property type="nucleotide sequence ID" value="NZ_CAJFCI010000029.1"/>
</dbReference>
<feature type="chain" id="PRO_5030994405" description="DUF4136 domain-containing protein" evidence="1">
    <location>
        <begin position="20"/>
        <end position="169"/>
    </location>
</feature>
<sequence length="169" mass="18555">MRAFAILLLCLGLATCASHVPQIQVTQGPDADLSGRQSFQLIPPEQALAGPAPYPERYAQLGPLLRQGLNERGYHESQTPQLLVYYWLALRDSPLEFRVDTPPPSPLGPYQAIHRLRDETGTLRLRLTSPDGQVLWEGTASTGLSPSRNSGEYLQSAVTALLLQVPEAR</sequence>
<reference evidence="3 4" key="1">
    <citation type="submission" date="2020-08" db="EMBL/GenBank/DDBJ databases">
        <authorList>
            <person name="Criscuolo A."/>
        </authorList>
    </citation>
    <scope>NUCLEOTIDE SEQUENCE [LARGE SCALE GENOMIC DNA]</scope>
    <source>
        <strain evidence="3">CIP111764</strain>
    </source>
</reference>
<gene>
    <name evidence="3" type="ORF">PSEWESI4_01283</name>
</gene>
<evidence type="ECO:0000259" key="2">
    <source>
        <dbReference type="Pfam" id="PF13590"/>
    </source>
</evidence>
<protein>
    <recommendedName>
        <fullName evidence="2">DUF4136 domain-containing protein</fullName>
    </recommendedName>
</protein>
<feature type="domain" description="DUF4136" evidence="2">
    <location>
        <begin position="29"/>
        <end position="166"/>
    </location>
</feature>
<dbReference type="Pfam" id="PF13590">
    <property type="entry name" value="DUF4136"/>
    <property type="match status" value="1"/>
</dbReference>
<feature type="signal peptide" evidence="1">
    <location>
        <begin position="1"/>
        <end position="19"/>
    </location>
</feature>
<dbReference type="InterPro" id="IPR025411">
    <property type="entry name" value="DUF4136"/>
</dbReference>
<dbReference type="Proteomes" id="UP000583387">
    <property type="component" value="Unassembled WGS sequence"/>
</dbReference>
<accession>A0A7U7EL43</accession>
<dbReference type="EMBL" id="CAJFCI010000029">
    <property type="protein sequence ID" value="CAD5107013.1"/>
    <property type="molecule type" value="Genomic_DNA"/>
</dbReference>
<evidence type="ECO:0000313" key="3">
    <source>
        <dbReference type="EMBL" id="CAD5107013.1"/>
    </source>
</evidence>
<proteinExistence type="predicted"/>
<evidence type="ECO:0000313" key="4">
    <source>
        <dbReference type="Proteomes" id="UP000583387"/>
    </source>
</evidence>